<protein>
    <submittedName>
        <fullName evidence="2">Uncharacterized protein</fullName>
    </submittedName>
</protein>
<dbReference type="Proteomes" id="UP001651158">
    <property type="component" value="Unassembled WGS sequence"/>
</dbReference>
<accession>A0ABR4Q9L8</accession>
<dbReference type="EMBL" id="JAKROA010000006">
    <property type="protein sequence ID" value="KAL5106362.1"/>
    <property type="molecule type" value="Genomic_DNA"/>
</dbReference>
<gene>
    <name evidence="2" type="ORF">TcWFU_008108</name>
</gene>
<feature type="compositionally biased region" description="Acidic residues" evidence="1">
    <location>
        <begin position="27"/>
        <end position="38"/>
    </location>
</feature>
<feature type="region of interest" description="Disordered" evidence="1">
    <location>
        <begin position="1"/>
        <end position="65"/>
    </location>
</feature>
<feature type="compositionally biased region" description="Basic and acidic residues" evidence="1">
    <location>
        <begin position="200"/>
        <end position="219"/>
    </location>
</feature>
<evidence type="ECO:0000313" key="3">
    <source>
        <dbReference type="Proteomes" id="UP001651158"/>
    </source>
</evidence>
<evidence type="ECO:0000256" key="1">
    <source>
        <dbReference type="SAM" id="MobiDB-lite"/>
    </source>
</evidence>
<proteinExistence type="predicted"/>
<sequence length="264" mass="29924">MSQTEAALEDDTPQQEVVLNTAAPPPEDAEPQPEDECDISTTLSAPKRKRRRRKWGNTEPDFENGCSVRKDEPFMLIHQPFHRIVFDEDGNASDVVLRPQCEYQVNRKHQKRLATSSYKWSSSVQANANIVSVVSTEPKTANLPSAVGHPEVKNLEVRIHRFPNDYETVVNYWYTTLEWLDRATMEDINQEANEDEEGAKEEFGDEESHSDKTIKDEYDEKTLENIVKVEYSLPDDAVNTNAVVNREEAKGGNETIAERSGNAG</sequence>
<evidence type="ECO:0000313" key="2">
    <source>
        <dbReference type="EMBL" id="KAL5106362.1"/>
    </source>
</evidence>
<reference evidence="2 3" key="1">
    <citation type="journal article" date="2022" name="Front. Cell. Infect. Microbiol.">
        <title>The Genomes of Two Strains of Taenia crassiceps the Animal Model for the Study of Human Cysticercosis.</title>
        <authorList>
            <person name="Bobes R.J."/>
            <person name="Estrada K."/>
            <person name="Rios-Valencia D.G."/>
            <person name="Calderon-Gallegos A."/>
            <person name="de la Torre P."/>
            <person name="Carrero J.C."/>
            <person name="Sanchez-Flores A."/>
            <person name="Laclette J.P."/>
        </authorList>
    </citation>
    <scope>NUCLEOTIDE SEQUENCE [LARGE SCALE GENOMIC DNA]</scope>
    <source>
        <strain evidence="2">WFUcys</strain>
    </source>
</reference>
<name>A0ABR4Q9L8_9CEST</name>
<organism evidence="2 3">
    <name type="scientific">Taenia crassiceps</name>
    <dbReference type="NCBI Taxonomy" id="6207"/>
    <lineage>
        <taxon>Eukaryota</taxon>
        <taxon>Metazoa</taxon>
        <taxon>Spiralia</taxon>
        <taxon>Lophotrochozoa</taxon>
        <taxon>Platyhelminthes</taxon>
        <taxon>Cestoda</taxon>
        <taxon>Eucestoda</taxon>
        <taxon>Cyclophyllidea</taxon>
        <taxon>Taeniidae</taxon>
        <taxon>Taenia</taxon>
    </lineage>
</organism>
<comment type="caution">
    <text evidence="2">The sequence shown here is derived from an EMBL/GenBank/DDBJ whole genome shotgun (WGS) entry which is preliminary data.</text>
</comment>
<feature type="region of interest" description="Disordered" evidence="1">
    <location>
        <begin position="192"/>
        <end position="219"/>
    </location>
</feature>
<feature type="compositionally biased region" description="Basic residues" evidence="1">
    <location>
        <begin position="46"/>
        <end position="55"/>
    </location>
</feature>
<keyword evidence="3" id="KW-1185">Reference proteome</keyword>